<dbReference type="Proteomes" id="UP000249066">
    <property type="component" value="Unassembled WGS sequence"/>
</dbReference>
<evidence type="ECO:0000313" key="3">
    <source>
        <dbReference type="Proteomes" id="UP000249066"/>
    </source>
</evidence>
<evidence type="ECO:0000256" key="1">
    <source>
        <dbReference type="SAM" id="MobiDB-lite"/>
    </source>
</evidence>
<gene>
    <name evidence="2" type="ORF">DI623_14435</name>
</gene>
<protein>
    <submittedName>
        <fullName evidence="2">Uncharacterized protein</fullName>
    </submittedName>
</protein>
<organism evidence="2 3">
    <name type="scientific">Sphingomonas sanxanigenens</name>
    <dbReference type="NCBI Taxonomy" id="397260"/>
    <lineage>
        <taxon>Bacteria</taxon>
        <taxon>Pseudomonadati</taxon>
        <taxon>Pseudomonadota</taxon>
        <taxon>Alphaproteobacteria</taxon>
        <taxon>Sphingomonadales</taxon>
        <taxon>Sphingomonadaceae</taxon>
        <taxon>Sphingomonas</taxon>
    </lineage>
</organism>
<sequence>MAHARSLTGNQRCSRGTDGEIVVCAGNGDKYRLPFPEERTPNEDRNARRGDIQAASAAPISYADCGIFQHQRRCSKAEMRRYGYGGGKDPLSWAIKLGTKIVDPDADVGTPKALPKSLATEPR</sequence>
<dbReference type="EMBL" id="QFNN01000124">
    <property type="protein sequence ID" value="PZO87584.1"/>
    <property type="molecule type" value="Genomic_DNA"/>
</dbReference>
<comment type="caution">
    <text evidence="2">The sequence shown here is derived from an EMBL/GenBank/DDBJ whole genome shotgun (WGS) entry which is preliminary data.</text>
</comment>
<accession>A0A2W4ZZ31</accession>
<name>A0A2W4ZZ31_9SPHN</name>
<proteinExistence type="predicted"/>
<reference evidence="2 3" key="1">
    <citation type="submission" date="2017-08" db="EMBL/GenBank/DDBJ databases">
        <title>Infants hospitalized years apart are colonized by the same room-sourced microbial strains.</title>
        <authorList>
            <person name="Brooks B."/>
            <person name="Olm M.R."/>
            <person name="Firek B.A."/>
            <person name="Baker R."/>
            <person name="Thomas B.C."/>
            <person name="Morowitz M.J."/>
            <person name="Banfield J.F."/>
        </authorList>
    </citation>
    <scope>NUCLEOTIDE SEQUENCE [LARGE SCALE GENOMIC DNA]</scope>
    <source>
        <strain evidence="2">S2_018_000_R2_101</strain>
    </source>
</reference>
<evidence type="ECO:0000313" key="2">
    <source>
        <dbReference type="EMBL" id="PZO87584.1"/>
    </source>
</evidence>
<feature type="region of interest" description="Disordered" evidence="1">
    <location>
        <begin position="103"/>
        <end position="123"/>
    </location>
</feature>
<dbReference type="AlphaFoldDB" id="A0A2W4ZZ31"/>